<proteinExistence type="predicted"/>
<accession>A0ABT0W9Z9</accession>
<evidence type="ECO:0000313" key="1">
    <source>
        <dbReference type="EMBL" id="MCM2531832.1"/>
    </source>
</evidence>
<dbReference type="EMBL" id="JAMQCR010000001">
    <property type="protein sequence ID" value="MCM2531832.1"/>
    <property type="molecule type" value="Genomic_DNA"/>
</dbReference>
<sequence>MAYIIENANILKERKFTKSSMLIQENRITAMQIGFEQYKLMKMNAEAFIMTPSYCLLNTKIPLTSTFQQLKEFMIHKFLLTGCTTFLTYANISYENELTDKIKDIKTALISSPIDFTIGVRIPLRLISQSFIRKCKIEKIPAIFVEVSDADELDKMPWGWIKESLFPYNSPLIPIISSSKKKEASYVLSKWKETMIEEKIPAVYEEIEEDQPLSKYILNKIGLYPQKASLTHGAELSYNLYLRGKETKDVDEVNLFHYHSDRLVVTVHKGKVIRSAKDVLFKPGNGEYVKVRTPSYFSL</sequence>
<organism evidence="1 2">
    <name type="scientific">Neobacillus pocheonensis</name>
    <dbReference type="NCBI Taxonomy" id="363869"/>
    <lineage>
        <taxon>Bacteria</taxon>
        <taxon>Bacillati</taxon>
        <taxon>Bacillota</taxon>
        <taxon>Bacilli</taxon>
        <taxon>Bacillales</taxon>
        <taxon>Bacillaceae</taxon>
        <taxon>Neobacillus</taxon>
    </lineage>
</organism>
<comment type="caution">
    <text evidence="1">The sequence shown here is derived from an EMBL/GenBank/DDBJ whole genome shotgun (WGS) entry which is preliminary data.</text>
</comment>
<name>A0ABT0W9Z9_9BACI</name>
<evidence type="ECO:0000313" key="2">
    <source>
        <dbReference type="Proteomes" id="UP001523262"/>
    </source>
</evidence>
<protein>
    <submittedName>
        <fullName evidence="1">Uncharacterized protein</fullName>
    </submittedName>
</protein>
<reference evidence="1 2" key="1">
    <citation type="submission" date="2022-06" db="EMBL/GenBank/DDBJ databases">
        <authorList>
            <person name="Jeon C.O."/>
        </authorList>
    </citation>
    <scope>NUCLEOTIDE SEQUENCE [LARGE SCALE GENOMIC DNA]</scope>
    <source>
        <strain evidence="1 2">KCTC 13943</strain>
    </source>
</reference>
<dbReference type="Proteomes" id="UP001523262">
    <property type="component" value="Unassembled WGS sequence"/>
</dbReference>
<gene>
    <name evidence="1" type="ORF">NDK43_04790</name>
</gene>
<keyword evidence="2" id="KW-1185">Reference proteome</keyword>